<accession>A0A9P7S0Y7</accession>
<dbReference type="OrthoDB" id="409122at2759"/>
<sequence length="172" mass="18610">MRATSFLMSDGDLHPDAVPPTTCNRRITPDCLKTLCDVHLPSFATFSVCFLTLRMPLTIPNKLPVGNLSTLLVTLTSLSIGLICRQLVPARAGTNFTTVSLNGGDDQSIPGVQYTVGISAPIPKHLLQVKTTLLIIFERASLDTLPSSTSTSLEFHHADEAPPSRLEKVELE</sequence>
<dbReference type="GeneID" id="66078154"/>
<dbReference type="Proteomes" id="UP001049176">
    <property type="component" value="Chromosome 5"/>
</dbReference>
<evidence type="ECO:0000313" key="2">
    <source>
        <dbReference type="EMBL" id="KAG7092751.1"/>
    </source>
</evidence>
<evidence type="ECO:0000313" key="3">
    <source>
        <dbReference type="Proteomes" id="UP001049176"/>
    </source>
</evidence>
<comment type="caution">
    <text evidence="2">The sequence shown here is derived from an EMBL/GenBank/DDBJ whole genome shotgun (WGS) entry which is preliminary data.</text>
</comment>
<dbReference type="AlphaFoldDB" id="A0A9P7S0Y7"/>
<protein>
    <submittedName>
        <fullName evidence="2">Uncharacterized protein</fullName>
    </submittedName>
</protein>
<feature type="region of interest" description="Disordered" evidence="1">
    <location>
        <begin position="149"/>
        <end position="172"/>
    </location>
</feature>
<organism evidence="2 3">
    <name type="scientific">Marasmius oreades</name>
    <name type="common">fairy-ring Marasmius</name>
    <dbReference type="NCBI Taxonomy" id="181124"/>
    <lineage>
        <taxon>Eukaryota</taxon>
        <taxon>Fungi</taxon>
        <taxon>Dikarya</taxon>
        <taxon>Basidiomycota</taxon>
        <taxon>Agaricomycotina</taxon>
        <taxon>Agaricomycetes</taxon>
        <taxon>Agaricomycetidae</taxon>
        <taxon>Agaricales</taxon>
        <taxon>Marasmiineae</taxon>
        <taxon>Marasmiaceae</taxon>
        <taxon>Marasmius</taxon>
    </lineage>
</organism>
<gene>
    <name evidence="2" type="ORF">E1B28_009078</name>
</gene>
<keyword evidence="3" id="KW-1185">Reference proteome</keyword>
<dbReference type="KEGG" id="more:E1B28_009078"/>
<proteinExistence type="predicted"/>
<name>A0A9P7S0Y7_9AGAR</name>
<reference evidence="2" key="1">
    <citation type="journal article" date="2021" name="Genome Biol. Evol.">
        <title>The assembled and annotated genome of the fairy-ring fungus Marasmius oreades.</title>
        <authorList>
            <person name="Hiltunen M."/>
            <person name="Ament-Velasquez S.L."/>
            <person name="Johannesson H."/>
        </authorList>
    </citation>
    <scope>NUCLEOTIDE SEQUENCE</scope>
    <source>
        <strain evidence="2">03SP1</strain>
    </source>
</reference>
<evidence type="ECO:0000256" key="1">
    <source>
        <dbReference type="SAM" id="MobiDB-lite"/>
    </source>
</evidence>
<dbReference type="RefSeq" id="XP_043009221.1">
    <property type="nucleotide sequence ID" value="XM_043153935.1"/>
</dbReference>
<dbReference type="EMBL" id="CM032185">
    <property type="protein sequence ID" value="KAG7092751.1"/>
    <property type="molecule type" value="Genomic_DNA"/>
</dbReference>
<feature type="compositionally biased region" description="Basic and acidic residues" evidence="1">
    <location>
        <begin position="154"/>
        <end position="172"/>
    </location>
</feature>